<reference evidence="4" key="1">
    <citation type="journal article" date="2019" name="Int. J. Syst. Evol. Microbiol.">
        <title>The Global Catalogue of Microorganisms (GCM) 10K type strain sequencing project: providing services to taxonomists for standard genome sequencing and annotation.</title>
        <authorList>
            <consortium name="The Broad Institute Genomics Platform"/>
            <consortium name="The Broad Institute Genome Sequencing Center for Infectious Disease"/>
            <person name="Wu L."/>
            <person name="Ma J."/>
        </authorList>
    </citation>
    <scope>NUCLEOTIDE SEQUENCE [LARGE SCALE GENOMIC DNA]</scope>
    <source>
        <strain evidence="4">JCM 16898</strain>
    </source>
</reference>
<dbReference type="InterPro" id="IPR011251">
    <property type="entry name" value="Luciferase-like_dom"/>
</dbReference>
<gene>
    <name evidence="3" type="ORF">GCM10022222_58490</name>
</gene>
<evidence type="ECO:0000256" key="1">
    <source>
        <dbReference type="ARBA" id="ARBA00023002"/>
    </source>
</evidence>
<sequence>MNTTADNAPAPGAGPALGPVGALLPVSFTSTPSADRQRDAAVRLEQAGYDAVWTNEVIGKDAFTQLAVLLAATRRVVFGTSIANIWAREPQTAHAAAALLAQAYPGQFVLGLGVGYPEQAAGTGREFGRPLATLRDYVHRMTVPASPPAADAVYPRILGANGPKMLALAGEIADGALPAGLPPEGTAEARALLGPDKLLVVALSVVPDQDPERAREAARQQAAASFSRPPFAAALARLGYPEHEIADVSDRVVDATIGHGGPDAIAAKVGEHLAAGADHVSLMLPIGTDFGTGIEQLEQLSPALSDLS</sequence>
<evidence type="ECO:0000259" key="2">
    <source>
        <dbReference type="Pfam" id="PF00296"/>
    </source>
</evidence>
<dbReference type="NCBIfam" id="TIGR03620">
    <property type="entry name" value="F420_MSMEG_4141"/>
    <property type="match status" value="1"/>
</dbReference>
<feature type="domain" description="Luciferase-like" evidence="2">
    <location>
        <begin position="31"/>
        <end position="278"/>
    </location>
</feature>
<dbReference type="InterPro" id="IPR036661">
    <property type="entry name" value="Luciferase-like_sf"/>
</dbReference>
<proteinExistence type="predicted"/>
<dbReference type="EMBL" id="BAAAZN010000014">
    <property type="protein sequence ID" value="GAA3566897.1"/>
    <property type="molecule type" value="Genomic_DNA"/>
</dbReference>
<keyword evidence="4" id="KW-1185">Reference proteome</keyword>
<comment type="caution">
    <text evidence="3">The sequence shown here is derived from an EMBL/GenBank/DDBJ whole genome shotgun (WGS) entry which is preliminary data.</text>
</comment>
<evidence type="ECO:0000313" key="3">
    <source>
        <dbReference type="EMBL" id="GAA3566897.1"/>
    </source>
</evidence>
<dbReference type="Pfam" id="PF00296">
    <property type="entry name" value="Bac_luciferase"/>
    <property type="match status" value="1"/>
</dbReference>
<name>A0ABP6XID4_9PSEU</name>
<dbReference type="SUPFAM" id="SSF51679">
    <property type="entry name" value="Bacterial luciferase-like"/>
    <property type="match status" value="1"/>
</dbReference>
<protein>
    <submittedName>
        <fullName evidence="3">LLM class flavin-dependent oxidoreductase</fullName>
    </submittedName>
</protein>
<dbReference type="Gene3D" id="3.20.20.30">
    <property type="entry name" value="Luciferase-like domain"/>
    <property type="match status" value="1"/>
</dbReference>
<dbReference type="InterPro" id="IPR050564">
    <property type="entry name" value="F420-G6PD/mer"/>
</dbReference>
<dbReference type="InterPro" id="IPR019922">
    <property type="entry name" value="Lucif-like_OxRdatse_MSMEG_4141"/>
</dbReference>
<dbReference type="RefSeq" id="WP_344865530.1">
    <property type="nucleotide sequence ID" value="NZ_BAAAZN010000014.1"/>
</dbReference>
<dbReference type="PANTHER" id="PTHR43244:SF1">
    <property type="entry name" value="5,10-METHYLENETETRAHYDROMETHANOPTERIN REDUCTASE"/>
    <property type="match status" value="1"/>
</dbReference>
<evidence type="ECO:0000313" key="4">
    <source>
        <dbReference type="Proteomes" id="UP001500689"/>
    </source>
</evidence>
<dbReference type="Proteomes" id="UP001500689">
    <property type="component" value="Unassembled WGS sequence"/>
</dbReference>
<dbReference type="PANTHER" id="PTHR43244">
    <property type="match status" value="1"/>
</dbReference>
<accession>A0ABP6XID4</accession>
<dbReference type="CDD" id="cd01097">
    <property type="entry name" value="Tetrahydromethanopterin_reductase"/>
    <property type="match status" value="1"/>
</dbReference>
<organism evidence="3 4">
    <name type="scientific">Amycolatopsis ultiminotia</name>
    <dbReference type="NCBI Taxonomy" id="543629"/>
    <lineage>
        <taxon>Bacteria</taxon>
        <taxon>Bacillati</taxon>
        <taxon>Actinomycetota</taxon>
        <taxon>Actinomycetes</taxon>
        <taxon>Pseudonocardiales</taxon>
        <taxon>Pseudonocardiaceae</taxon>
        <taxon>Amycolatopsis</taxon>
    </lineage>
</organism>
<keyword evidence="1" id="KW-0560">Oxidoreductase</keyword>